<protein>
    <submittedName>
        <fullName evidence="5">Uncharacterized protein LOC103705339</fullName>
    </submittedName>
</protein>
<evidence type="ECO:0000256" key="1">
    <source>
        <dbReference type="SAM" id="MobiDB-lite"/>
    </source>
</evidence>
<dbReference type="AlphaFoldDB" id="A0A8B8J391"/>
<feature type="region of interest" description="Disordered" evidence="1">
    <location>
        <begin position="221"/>
        <end position="297"/>
    </location>
</feature>
<reference evidence="5" key="1">
    <citation type="submission" date="2025-08" db="UniProtKB">
        <authorList>
            <consortium name="RefSeq"/>
        </authorList>
    </citation>
    <scope>IDENTIFICATION</scope>
    <source>
        <tissue evidence="5">Young leaves</tissue>
    </source>
</reference>
<feature type="region of interest" description="Disordered" evidence="1">
    <location>
        <begin position="119"/>
        <end position="204"/>
    </location>
</feature>
<dbReference type="Pfam" id="PF21647">
    <property type="entry name" value="DUF6857"/>
    <property type="match status" value="2"/>
</dbReference>
<gene>
    <name evidence="5" type="primary">LOC103705339</name>
</gene>
<feature type="domain" description="DUF6857" evidence="3">
    <location>
        <begin position="342"/>
        <end position="489"/>
    </location>
</feature>
<dbReference type="OrthoDB" id="773154at2759"/>
<evidence type="ECO:0000313" key="4">
    <source>
        <dbReference type="Proteomes" id="UP000228380"/>
    </source>
</evidence>
<dbReference type="GeneID" id="103705339"/>
<proteinExistence type="predicted"/>
<dbReference type="InterPro" id="IPR010341">
    <property type="entry name" value="DUF936_pln"/>
</dbReference>
<accession>A0A8B8J391</accession>
<evidence type="ECO:0000313" key="5">
    <source>
        <dbReference type="RefSeq" id="XP_026659720.2"/>
    </source>
</evidence>
<dbReference type="PANTHER" id="PTHR31928">
    <property type="entry name" value="EXPRESSED PROTEIN"/>
    <property type="match status" value="1"/>
</dbReference>
<dbReference type="Pfam" id="PF06075">
    <property type="entry name" value="DUF936"/>
    <property type="match status" value="1"/>
</dbReference>
<dbReference type="InterPro" id="IPR049172">
    <property type="entry name" value="DUF6857_pln"/>
</dbReference>
<dbReference type="RefSeq" id="XP_026659720.2">
    <property type="nucleotide sequence ID" value="XM_026803919.2"/>
</dbReference>
<dbReference type="PANTHER" id="PTHR31928:SF13">
    <property type="entry name" value="OS07G0588300 PROTEIN"/>
    <property type="match status" value="1"/>
</dbReference>
<feature type="compositionally biased region" description="Basic and acidic residues" evidence="1">
    <location>
        <begin position="251"/>
        <end position="268"/>
    </location>
</feature>
<dbReference type="InterPro" id="IPR048297">
    <property type="entry name" value="DUF936_dom_pln"/>
</dbReference>
<feature type="compositionally biased region" description="Low complexity" evidence="1">
    <location>
        <begin position="227"/>
        <end position="241"/>
    </location>
</feature>
<feature type="domain" description="DUF936" evidence="2">
    <location>
        <begin position="4"/>
        <end position="124"/>
    </location>
</feature>
<organism evidence="4 5">
    <name type="scientific">Phoenix dactylifera</name>
    <name type="common">Date palm</name>
    <dbReference type="NCBI Taxonomy" id="42345"/>
    <lineage>
        <taxon>Eukaryota</taxon>
        <taxon>Viridiplantae</taxon>
        <taxon>Streptophyta</taxon>
        <taxon>Embryophyta</taxon>
        <taxon>Tracheophyta</taxon>
        <taxon>Spermatophyta</taxon>
        <taxon>Magnoliopsida</taxon>
        <taxon>Liliopsida</taxon>
        <taxon>Arecaceae</taxon>
        <taxon>Coryphoideae</taxon>
        <taxon>Phoeniceae</taxon>
        <taxon>Phoenix</taxon>
    </lineage>
</organism>
<evidence type="ECO:0000259" key="2">
    <source>
        <dbReference type="Pfam" id="PF06075"/>
    </source>
</evidence>
<name>A0A8B8J391_PHODC</name>
<sequence>MASLSSGVLEKLLQDMESSMVSNDKASPDKPSASALLQVTAIVPALAGLDLSPDHGFYLRVSDSSHSAYVSLPAEHIDLILSDRLQLGQFIQVRRLKPASPVPVLCGLQILPGRHPFQQGTADLLTTDPATSSSLDPGDLFTPSSTPPLPPHPLPDRKKQQRSVSASRMGERKSGEIGPRSRSIPTSPENGRVKRRELERKSSDVLSELKKISVICVDEDSSDSDESTLSCTSSSSYSSSSCVLRPKMMRKGWEAPRKIKERRPDTRPLSRSRSANVSPDRPTPSHSKIFRDDTSDNLLTSKRDTERAFKVLCGTAKKKPTGVSSKSCMESSYTTISSSRFNDIRWPESTVVWASLPSTLVKHGKDILRQRDLALHAAVDALQEACASERLIQCLSMYSELQSDKEGDPQYVVDKFLNFHQDLTQARLIIQSLTRLTSSRTCGHNSASSASIKAAAKVVSERRRYAVSWVKAALESDLSQFPTEMRESSELVEDSMTHGRLLSIKKRNNTLHKWSNLLMAADSANILQSESNRWFLKYIDKFLDVVESESGYTACESQVASLLCQLKRVDDWLNTITNKERAWPSDRNKDGMLSEEEDAEACERVRKKIYSILLSHVSSVAFALESMSATDEDK</sequence>
<keyword evidence="4" id="KW-1185">Reference proteome</keyword>
<feature type="domain" description="DUF6857" evidence="3">
    <location>
        <begin position="509"/>
        <end position="622"/>
    </location>
</feature>
<dbReference type="Proteomes" id="UP000228380">
    <property type="component" value="Unplaced"/>
</dbReference>
<dbReference type="KEGG" id="pda:103705339"/>
<evidence type="ECO:0000259" key="3">
    <source>
        <dbReference type="Pfam" id="PF21647"/>
    </source>
</evidence>